<dbReference type="OMA" id="GFKDDYI"/>
<protein>
    <recommendedName>
        <fullName evidence="3">NAD(+) kinase</fullName>
    </recommendedName>
</protein>
<dbReference type="GeneID" id="20713856"/>
<reference evidence="1 2" key="1">
    <citation type="journal article" date="2012" name="MBio">
        <title>Comparative genome analysis of three eukaryotic parasites with differing abilities to transform leukocytes reveals key mediators of Theileria-induced leukocyte transformation.</title>
        <authorList>
            <person name="Hayashida K."/>
            <person name="Hara Y."/>
            <person name="Abe T."/>
            <person name="Yamasaki C."/>
            <person name="Toyoda A."/>
            <person name="Kosuge T."/>
            <person name="Suzuki Y."/>
            <person name="Sato Y."/>
            <person name="Kawashima S."/>
            <person name="Katayama T."/>
            <person name="Wakaguri H."/>
            <person name="Inoue N."/>
            <person name="Homma K."/>
            <person name="Tada-Umezaki M."/>
            <person name="Yagi Y."/>
            <person name="Fujii Y."/>
            <person name="Habara T."/>
            <person name="Kanehisa M."/>
            <person name="Watanabe H."/>
            <person name="Ito K."/>
            <person name="Gojobori T."/>
            <person name="Sugawara H."/>
            <person name="Imanishi T."/>
            <person name="Weir W."/>
            <person name="Gardner M."/>
            <person name="Pain A."/>
            <person name="Shiels B."/>
            <person name="Hattori M."/>
            <person name="Nene V."/>
            <person name="Sugimoto C."/>
        </authorList>
    </citation>
    <scope>NUCLEOTIDE SEQUENCE [LARGE SCALE GENOMIC DNA]</scope>
    <source>
        <strain evidence="1 2">Shintoku</strain>
    </source>
</reference>
<organism evidence="1 2">
    <name type="scientific">Theileria orientalis strain Shintoku</name>
    <dbReference type="NCBI Taxonomy" id="869250"/>
    <lineage>
        <taxon>Eukaryota</taxon>
        <taxon>Sar</taxon>
        <taxon>Alveolata</taxon>
        <taxon>Apicomplexa</taxon>
        <taxon>Aconoidasida</taxon>
        <taxon>Piroplasmida</taxon>
        <taxon>Theileriidae</taxon>
        <taxon>Theileria</taxon>
    </lineage>
</organism>
<dbReference type="InterPro" id="IPR017437">
    <property type="entry name" value="ATP-NAD_kinase_PpnK-typ_C"/>
</dbReference>
<dbReference type="OrthoDB" id="185618at2759"/>
<sequence length="509" mass="58583">MIDFKTIMGLKRIVSPIRHNWIQKYTYSIKFSDTVMKVMSNYKSTQIKNVCVLEKITKFDLEVQNGLTPEQVYNSFPLAYKTHITHKKIMESLIRHLIDVYKLDIQVIKAQSKGVLPFGVQGNKYRYRPDLVISAGGDGTFLEASSLIPPGQLTDTPIWLVGLNTDPERSLGNLCMSYYGPKIQHHLNCGFEDDVKNQTKLNENCLKTHTDKDLDDFCSFIYYRGDEKKICLKSPDNITEEDRNSKENKVITYDQYVNTLLDNLLNFRLHPIPRQRLRLKLFKRKFMRNDTLDTTTANKEDLDSNKIENTLVTEKNSTFEEQDLEKANDTDSKFYTFPHGVLNDVMIADKDFGKTFYAIVQIDDKPLKRIKSSGVLITTGTGSTAWAYNVSKMNFFEGTRLIKCLLENPMVDKSLSETINDDVIRQSIETFNQKLKMDPSGTVMRCLIREPISNKTTECRSFYNCHRIKVVPLSKNSQICVDGSKTLKLDYGDIVVLKSFESDLIWSFI</sequence>
<dbReference type="EMBL" id="AP011946">
    <property type="protein sequence ID" value="BAM39580.1"/>
    <property type="molecule type" value="Genomic_DNA"/>
</dbReference>
<dbReference type="eggNOG" id="KOG4180">
    <property type="taxonomic scope" value="Eukaryota"/>
</dbReference>
<dbReference type="Gene3D" id="2.60.200.30">
    <property type="entry name" value="Probable inorganic polyphosphate/atp-NAD kinase, domain 2"/>
    <property type="match status" value="1"/>
</dbReference>
<dbReference type="STRING" id="869250.J4D6H8"/>
<evidence type="ECO:0008006" key="3">
    <source>
        <dbReference type="Google" id="ProtNLM"/>
    </source>
</evidence>
<dbReference type="PANTHER" id="PTHR13158">
    <property type="match status" value="1"/>
</dbReference>
<dbReference type="InterPro" id="IPR017438">
    <property type="entry name" value="ATP-NAD_kinase_N"/>
</dbReference>
<dbReference type="RefSeq" id="XP_009689881.1">
    <property type="nucleotide sequence ID" value="XM_009691586.1"/>
</dbReference>
<accession>J4D6H8</accession>
<dbReference type="GO" id="GO:0019674">
    <property type="term" value="P:NAD+ metabolic process"/>
    <property type="evidence" value="ECO:0007669"/>
    <property type="project" value="InterPro"/>
</dbReference>
<dbReference type="SUPFAM" id="SSF111331">
    <property type="entry name" value="NAD kinase/diacylglycerol kinase-like"/>
    <property type="match status" value="1"/>
</dbReference>
<dbReference type="Gene3D" id="3.40.50.10330">
    <property type="entry name" value="Probable inorganic polyphosphate/atp-NAD kinase, domain 1"/>
    <property type="match status" value="1"/>
</dbReference>
<evidence type="ECO:0000313" key="1">
    <source>
        <dbReference type="EMBL" id="BAM39580.1"/>
    </source>
</evidence>
<keyword evidence="2" id="KW-1185">Reference proteome</keyword>
<gene>
    <name evidence="1" type="ORF">TOT_010001034</name>
</gene>
<dbReference type="Proteomes" id="UP000003786">
    <property type="component" value="Chromosome 1"/>
</dbReference>
<dbReference type="InterPro" id="IPR016064">
    <property type="entry name" value="NAD/diacylglycerol_kinase_sf"/>
</dbReference>
<dbReference type="GO" id="GO:0003951">
    <property type="term" value="F:NAD+ kinase activity"/>
    <property type="evidence" value="ECO:0007669"/>
    <property type="project" value="InterPro"/>
</dbReference>
<dbReference type="PANTHER" id="PTHR13158:SF5">
    <property type="entry name" value="NAD KINASE 2, MITOCHONDRIAL"/>
    <property type="match status" value="1"/>
</dbReference>
<dbReference type="GO" id="GO:0005739">
    <property type="term" value="C:mitochondrion"/>
    <property type="evidence" value="ECO:0007669"/>
    <property type="project" value="TreeGrafter"/>
</dbReference>
<proteinExistence type="predicted"/>
<dbReference type="AlphaFoldDB" id="J4D6H8"/>
<dbReference type="KEGG" id="tot:TOT_010001034"/>
<evidence type="ECO:0000313" key="2">
    <source>
        <dbReference type="Proteomes" id="UP000003786"/>
    </source>
</evidence>
<name>J4D6H8_THEOR</name>
<dbReference type="VEuPathDB" id="PiroplasmaDB:TOT_010001034"/>